<dbReference type="Proteomes" id="UP000298652">
    <property type="component" value="Chromosome 9"/>
</dbReference>
<keyword evidence="3" id="KW-1185">Reference proteome</keyword>
<sequence>MCMTALLGSTICFPACDYCFCLSAWGYHVRVWPQRSEAYKIFVPSRCSCLPEISWEASC</sequence>
<keyword evidence="1" id="KW-0732">Signal</keyword>
<evidence type="ECO:0000313" key="3">
    <source>
        <dbReference type="Proteomes" id="UP000298652"/>
    </source>
</evidence>
<feature type="chain" id="PRO_5020399876" description="Secreted protein" evidence="1">
    <location>
        <begin position="19"/>
        <end position="59"/>
    </location>
</feature>
<proteinExistence type="predicted"/>
<dbReference type="Gramene" id="TKV96572">
    <property type="protein sequence ID" value="TKV96572"/>
    <property type="gene ID" value="SEVIR_9G436650v2"/>
</dbReference>
<name>A0A4U6T8J3_SETVI</name>
<dbReference type="EMBL" id="CM016560">
    <property type="protein sequence ID" value="TKV96572.1"/>
    <property type="molecule type" value="Genomic_DNA"/>
</dbReference>
<feature type="signal peptide" evidence="1">
    <location>
        <begin position="1"/>
        <end position="18"/>
    </location>
</feature>
<gene>
    <name evidence="2" type="ORF">SEVIR_9G436650v2</name>
</gene>
<dbReference type="AlphaFoldDB" id="A0A4U6T8J3"/>
<evidence type="ECO:0000313" key="2">
    <source>
        <dbReference type="EMBL" id="TKV96572.1"/>
    </source>
</evidence>
<organism evidence="2 3">
    <name type="scientific">Setaria viridis</name>
    <name type="common">Green bristlegrass</name>
    <name type="synonym">Setaria italica subsp. viridis</name>
    <dbReference type="NCBI Taxonomy" id="4556"/>
    <lineage>
        <taxon>Eukaryota</taxon>
        <taxon>Viridiplantae</taxon>
        <taxon>Streptophyta</taxon>
        <taxon>Embryophyta</taxon>
        <taxon>Tracheophyta</taxon>
        <taxon>Spermatophyta</taxon>
        <taxon>Magnoliopsida</taxon>
        <taxon>Liliopsida</taxon>
        <taxon>Poales</taxon>
        <taxon>Poaceae</taxon>
        <taxon>PACMAD clade</taxon>
        <taxon>Panicoideae</taxon>
        <taxon>Panicodae</taxon>
        <taxon>Paniceae</taxon>
        <taxon>Cenchrinae</taxon>
        <taxon>Setaria</taxon>
    </lineage>
</organism>
<evidence type="ECO:0008006" key="4">
    <source>
        <dbReference type="Google" id="ProtNLM"/>
    </source>
</evidence>
<accession>A0A4U6T8J3</accession>
<protein>
    <recommendedName>
        <fullName evidence="4">Secreted protein</fullName>
    </recommendedName>
</protein>
<reference evidence="2" key="1">
    <citation type="submission" date="2019-03" db="EMBL/GenBank/DDBJ databases">
        <title>WGS assembly of Setaria viridis.</title>
        <authorList>
            <person name="Huang P."/>
            <person name="Jenkins J."/>
            <person name="Grimwood J."/>
            <person name="Barry K."/>
            <person name="Healey A."/>
            <person name="Mamidi S."/>
            <person name="Sreedasyam A."/>
            <person name="Shu S."/>
            <person name="Feldman M."/>
            <person name="Wu J."/>
            <person name="Yu Y."/>
            <person name="Chen C."/>
            <person name="Johnson J."/>
            <person name="Rokhsar D."/>
            <person name="Baxter I."/>
            <person name="Schmutz J."/>
            <person name="Brutnell T."/>
            <person name="Kellogg E."/>
        </authorList>
    </citation>
    <scope>NUCLEOTIDE SEQUENCE [LARGE SCALE GENOMIC DNA]</scope>
</reference>
<evidence type="ECO:0000256" key="1">
    <source>
        <dbReference type="SAM" id="SignalP"/>
    </source>
</evidence>